<evidence type="ECO:0000313" key="2">
    <source>
        <dbReference type="EMBL" id="GCE18714.1"/>
    </source>
</evidence>
<evidence type="ECO:0000259" key="1">
    <source>
        <dbReference type="SMART" id="SM00479"/>
    </source>
</evidence>
<dbReference type="Gene3D" id="3.30.420.10">
    <property type="entry name" value="Ribonuclease H-like superfamily/Ribonuclease H"/>
    <property type="match status" value="1"/>
</dbReference>
<organism evidence="2 3">
    <name type="scientific">Dictyobacter kobayashii</name>
    <dbReference type="NCBI Taxonomy" id="2014872"/>
    <lineage>
        <taxon>Bacteria</taxon>
        <taxon>Bacillati</taxon>
        <taxon>Chloroflexota</taxon>
        <taxon>Ktedonobacteria</taxon>
        <taxon>Ktedonobacterales</taxon>
        <taxon>Dictyobacteraceae</taxon>
        <taxon>Dictyobacter</taxon>
    </lineage>
</organism>
<comment type="caution">
    <text evidence="2">The sequence shown here is derived from an EMBL/GenBank/DDBJ whole genome shotgun (WGS) entry which is preliminary data.</text>
</comment>
<dbReference type="EMBL" id="BIFS01000001">
    <property type="protein sequence ID" value="GCE18714.1"/>
    <property type="molecule type" value="Genomic_DNA"/>
</dbReference>
<dbReference type="Proteomes" id="UP000287188">
    <property type="component" value="Unassembled WGS sequence"/>
</dbReference>
<feature type="domain" description="Exonuclease" evidence="1">
    <location>
        <begin position="80"/>
        <end position="245"/>
    </location>
</feature>
<dbReference type="InterPro" id="IPR013520">
    <property type="entry name" value="Ribonucl_H"/>
</dbReference>
<dbReference type="SUPFAM" id="SSF53098">
    <property type="entry name" value="Ribonuclease H-like"/>
    <property type="match status" value="1"/>
</dbReference>
<accession>A0A402AI47</accession>
<dbReference type="SMART" id="SM00479">
    <property type="entry name" value="EXOIII"/>
    <property type="match status" value="1"/>
</dbReference>
<dbReference type="OrthoDB" id="156839at2"/>
<dbReference type="GO" id="GO:0004527">
    <property type="term" value="F:exonuclease activity"/>
    <property type="evidence" value="ECO:0007669"/>
    <property type="project" value="UniProtKB-ARBA"/>
</dbReference>
<proteinExistence type="predicted"/>
<dbReference type="InterPro" id="IPR012337">
    <property type="entry name" value="RNaseH-like_sf"/>
</dbReference>
<reference evidence="3" key="1">
    <citation type="submission" date="2018-12" db="EMBL/GenBank/DDBJ databases">
        <title>Tengunoibacter tsumagoiensis gen. nov., sp. nov., Dictyobacter kobayashii sp. nov., D. alpinus sp. nov., and D. joshuensis sp. nov. and description of Dictyobacteraceae fam. nov. within the order Ktedonobacterales isolated from Tengu-no-mugimeshi.</title>
        <authorList>
            <person name="Wang C.M."/>
            <person name="Zheng Y."/>
            <person name="Sakai Y."/>
            <person name="Toyoda A."/>
            <person name="Minakuchi Y."/>
            <person name="Abe K."/>
            <person name="Yokota A."/>
            <person name="Yabe S."/>
        </authorList>
    </citation>
    <scope>NUCLEOTIDE SEQUENCE [LARGE SCALE GENOMIC DNA]</scope>
    <source>
        <strain evidence="3">Uno11</strain>
    </source>
</reference>
<evidence type="ECO:0000313" key="3">
    <source>
        <dbReference type="Proteomes" id="UP000287188"/>
    </source>
</evidence>
<dbReference type="AlphaFoldDB" id="A0A402AI47"/>
<gene>
    <name evidence="2" type="ORF">KDK_25140</name>
</gene>
<keyword evidence="3" id="KW-1185">Reference proteome</keyword>
<protein>
    <recommendedName>
        <fullName evidence="1">Exonuclease domain-containing protein</fullName>
    </recommendedName>
</protein>
<sequence>MTLTLIPQTVMDALNEERGRGPVRQIEDLQARLRRRRVITHHIQQLEEALRFMHKQIRTLPVLPSLKAIHWAQAVRAMPNLVFLELDTTGLHEDAEIIRLVVLDIHGETLLDCLVTPSQPLSRQIVTITGLSNAEIQVTGVPIAHALAQLRQAIHGAYVLSYNLEFDAGKLREAVQRHHLDEITIIGEDLMARAMAYLHQSAYPKLEGLCQQIGQPLPPQPHQTALDRALGQIAVLNALADATLKTTTASASASIDLDDEECDGHPL</sequence>
<dbReference type="RefSeq" id="WP_126550222.1">
    <property type="nucleotide sequence ID" value="NZ_BIFS01000001.1"/>
</dbReference>
<dbReference type="InterPro" id="IPR036397">
    <property type="entry name" value="RNaseH_sf"/>
</dbReference>
<dbReference type="GO" id="GO:0003676">
    <property type="term" value="F:nucleic acid binding"/>
    <property type="evidence" value="ECO:0007669"/>
    <property type="project" value="InterPro"/>
</dbReference>
<name>A0A402AI47_9CHLR</name>